<accession>A0AAN7ZAJ9</accession>
<dbReference type="InterPro" id="IPR008930">
    <property type="entry name" value="Terpenoid_cyclase/PrenylTrfase"/>
</dbReference>
<evidence type="ECO:0000313" key="2">
    <source>
        <dbReference type="Proteomes" id="UP001305414"/>
    </source>
</evidence>
<proteinExistence type="predicted"/>
<dbReference type="SUPFAM" id="SSF48239">
    <property type="entry name" value="Terpenoid cyclases/Protein prenyltransferases"/>
    <property type="match status" value="1"/>
</dbReference>
<keyword evidence="2" id="KW-1185">Reference proteome</keyword>
<comment type="caution">
    <text evidence="1">The sequence shown here is derived from an EMBL/GenBank/DDBJ whole genome shotgun (WGS) entry which is preliminary data.</text>
</comment>
<sequence>MTRQDSVGRSRKAKNSVDHDFGALEVRDCLATFDLPRQVITGYSSRSFDLSAEVLGLDGINTPPATNQIPYNADTTCIGFPRINEGFGCLQSSAPYPICRGLDSGVDLQHIARLQKHDGSWDWDQRLLDVLGTNPNPGTRDAVVATALAIAFMKKHMAHDAETWELIVQKARDWLGQQHGVNVEKEISDAEKLLDASTIRPKY</sequence>
<gene>
    <name evidence="1" type="ORF">RRF57_007640</name>
</gene>
<protein>
    <submittedName>
        <fullName evidence="1">Uncharacterized protein</fullName>
    </submittedName>
</protein>
<organism evidence="1 2">
    <name type="scientific">Xylaria bambusicola</name>
    <dbReference type="NCBI Taxonomy" id="326684"/>
    <lineage>
        <taxon>Eukaryota</taxon>
        <taxon>Fungi</taxon>
        <taxon>Dikarya</taxon>
        <taxon>Ascomycota</taxon>
        <taxon>Pezizomycotina</taxon>
        <taxon>Sordariomycetes</taxon>
        <taxon>Xylariomycetidae</taxon>
        <taxon>Xylariales</taxon>
        <taxon>Xylariaceae</taxon>
        <taxon>Xylaria</taxon>
    </lineage>
</organism>
<dbReference type="Proteomes" id="UP001305414">
    <property type="component" value="Unassembled WGS sequence"/>
</dbReference>
<evidence type="ECO:0000313" key="1">
    <source>
        <dbReference type="EMBL" id="KAK5631926.1"/>
    </source>
</evidence>
<dbReference type="AlphaFoldDB" id="A0AAN7ZAJ9"/>
<dbReference type="EMBL" id="JAWHQM010000021">
    <property type="protein sequence ID" value="KAK5631926.1"/>
    <property type="molecule type" value="Genomic_DNA"/>
</dbReference>
<reference evidence="1 2" key="1">
    <citation type="submission" date="2023-10" db="EMBL/GenBank/DDBJ databases">
        <title>Draft genome sequence of Xylaria bambusicola isolate GMP-LS, the root and basal stem rot pathogen of sugarcane in Indonesia.</title>
        <authorList>
            <person name="Selvaraj P."/>
            <person name="Muralishankar V."/>
            <person name="Muruganantham S."/>
            <person name="Sp S."/>
            <person name="Haryani S."/>
            <person name="Lau K.J.X."/>
            <person name="Naqvi N.I."/>
        </authorList>
    </citation>
    <scope>NUCLEOTIDE SEQUENCE [LARGE SCALE GENOMIC DNA]</scope>
    <source>
        <strain evidence="1">GMP-LS</strain>
    </source>
</reference>
<name>A0AAN7ZAJ9_9PEZI</name>